<feature type="compositionally biased region" description="Low complexity" evidence="1">
    <location>
        <begin position="39"/>
        <end position="54"/>
    </location>
</feature>
<dbReference type="GeneID" id="68103470"/>
<evidence type="ECO:0000313" key="2">
    <source>
        <dbReference type="EMBL" id="KAG2374179.1"/>
    </source>
</evidence>
<dbReference type="Proteomes" id="UP000816034">
    <property type="component" value="Unassembled WGS sequence"/>
</dbReference>
<reference evidence="2 3" key="1">
    <citation type="journal article" date="2018" name="BMC Genomics">
        <title>The genome of Naegleria lovaniensis, the basis for a comparative approach to unravel pathogenicity factors of the human pathogenic amoeba N. fowleri.</title>
        <authorList>
            <person name="Liechti N."/>
            <person name="Schurch N."/>
            <person name="Bruggmann R."/>
            <person name="Wittwer M."/>
        </authorList>
    </citation>
    <scope>NUCLEOTIDE SEQUENCE [LARGE SCALE GENOMIC DNA]</scope>
    <source>
        <strain evidence="2 3">ATCC 30569</strain>
    </source>
</reference>
<proteinExistence type="predicted"/>
<evidence type="ECO:0000313" key="3">
    <source>
        <dbReference type="Proteomes" id="UP000816034"/>
    </source>
</evidence>
<accession>A0AA88KF21</accession>
<comment type="caution">
    <text evidence="2">The sequence shown here is derived from an EMBL/GenBank/DDBJ whole genome shotgun (WGS) entry which is preliminary data.</text>
</comment>
<evidence type="ECO:0000256" key="1">
    <source>
        <dbReference type="SAM" id="MobiDB-lite"/>
    </source>
</evidence>
<evidence type="ECO:0008006" key="4">
    <source>
        <dbReference type="Google" id="ProtNLM"/>
    </source>
</evidence>
<name>A0AA88KF21_NAELO</name>
<protein>
    <recommendedName>
        <fullName evidence="4">PPPDE domain-containing protein</fullName>
    </recommendedName>
</protein>
<dbReference type="AlphaFoldDB" id="A0AA88KF21"/>
<dbReference type="RefSeq" id="XP_044543353.1">
    <property type="nucleotide sequence ID" value="XM_044686625.1"/>
</dbReference>
<organism evidence="2 3">
    <name type="scientific">Naegleria lovaniensis</name>
    <name type="common">Amoeba</name>
    <dbReference type="NCBI Taxonomy" id="51637"/>
    <lineage>
        <taxon>Eukaryota</taxon>
        <taxon>Discoba</taxon>
        <taxon>Heterolobosea</taxon>
        <taxon>Tetramitia</taxon>
        <taxon>Eutetramitia</taxon>
        <taxon>Vahlkampfiidae</taxon>
        <taxon>Naegleria</taxon>
    </lineage>
</organism>
<keyword evidence="3" id="KW-1185">Reference proteome</keyword>
<gene>
    <name evidence="2" type="ORF">C9374_011016</name>
</gene>
<feature type="compositionally biased region" description="Polar residues" evidence="1">
    <location>
        <begin position="1"/>
        <end position="19"/>
    </location>
</feature>
<sequence>MGSNISKQPFASVSSGNPVTPTPTPTTTDTTTISQEPLTTTKPTTSTTPTTPTKQNLAQDTDYVTHIEEQLQIHPEKFGVKLEDLDQVMENVKQVLSTKEMDKVSILLDSCLDYETPDDERDVLMKPIAKLLPNIPVLVLLSCRAFEKICDDPCYIINTAGAGGHHDPLTPDKVCFLVFYIHKFKLFKRTDEQFLNMMKQIQQHEINGKKLIHFLSGNKTTTNHDSVNIQRIIPEDICEQLKEFCPDTTTTTNSDQATSSTITPTHTNLMHSAANIQSISSGSSSNGSQGPMKGLDQITDPLEQVMFAMIGNQLNDETMKKIANQAYVSFFKWWQQRASSIPLSLVLSYMKSPNNLSLDNGFHVVKTKVMNRYRASAEYFESKKKIDEAVLYRKVLNNDSFITFEACNLTFPQRFKFFYFVSSLQKIQQTTNNQMNIKIIITKLADQESEGEAFRRRLMSAFYSSHFGQYHLALLIGNTKIEWCDESIVVATNVLNLQSEKIVFQYTIHTEKDPNEINRLINVASKVVTTWNREKTYSVLRCNCQHFILDVLKQMNIDAAEAVKEHLNRLRWYDQRMIFQKKSFKTLDSNLAHQYFEQYKKERFENSSVFANYEQVFMCPIYLEDELQKVEKFFKDSSIKHIELVNRLELDCLFYILKTANLVVENENNIDFKLLKAFDRTFCIEKLEFIQVPLSLKSFISEKKLAFTGETGKKILTEIDKSDKFSSTHCEFMLKFMMNEKFSTTNREDFMKVKTQIIKCWIKHKTKSRDDFIWNLSVGGQTSVDKITWSCEQVISELKECQYTYSE</sequence>
<feature type="region of interest" description="Disordered" evidence="1">
    <location>
        <begin position="1"/>
        <end position="55"/>
    </location>
</feature>
<dbReference type="EMBL" id="PYSW02000047">
    <property type="protein sequence ID" value="KAG2374179.1"/>
    <property type="molecule type" value="Genomic_DNA"/>
</dbReference>